<dbReference type="PANTHER" id="PTHR39441:SF1">
    <property type="entry name" value="DUF2252 DOMAIN-CONTAINING PROTEIN"/>
    <property type="match status" value="1"/>
</dbReference>
<dbReference type="AlphaFoldDB" id="A0A6J5ZQZ7"/>
<gene>
    <name evidence="2" type="ORF">UFOPK3522_01016</name>
</gene>
<dbReference type="Pfam" id="PF10009">
    <property type="entry name" value="DUF2252"/>
    <property type="match status" value="1"/>
</dbReference>
<sequence>MKLRNRRKQEEAGALAPTPAEHGKSLRKQTPRAAHSQWEPDPQRPDPLAILEAQGAERVQRLVPIRYGRMLASAGAFYRGGAGIMAWDLSRTPSSGLRVQCCGDAHLLNFGLYASLDRRMVFDLNDFDETLPAPFEWDLKRLVASVSVAARDNGCDAKESHAAALAAAERYRSRMAELAAMPFLDVWYSRTDAESIVEEIARSSSKKGVKEVQKMINKAGRKTNLGALARYAERTPDGWVIKEEPPVITAVVSGQRRDVETLVAAAFENYLGSLGPAERVVIERYHRVDFARKIVGVGSVGTQAFMLLMMGAHDEDPLFIQFKEASQSVLAPYAGASIFKHQGERVVRGQQIMQSASDPFLGWTTDVMGQGKHYYLRQLRDMKGSVPVEALDPYLLSRYAELCGGTLAHSHARSGDAAAISAYIGSGDVFPQAIAEFAELYAEQNQLDYESLQQAVADGRIEASLGV</sequence>
<dbReference type="InterPro" id="IPR018721">
    <property type="entry name" value="DUF2252"/>
</dbReference>
<accession>A0A6J5ZQZ7</accession>
<dbReference type="EMBL" id="CAESAO010000087">
    <property type="protein sequence ID" value="CAB4344941.1"/>
    <property type="molecule type" value="Genomic_DNA"/>
</dbReference>
<evidence type="ECO:0000256" key="1">
    <source>
        <dbReference type="SAM" id="MobiDB-lite"/>
    </source>
</evidence>
<reference evidence="2" key="1">
    <citation type="submission" date="2020-05" db="EMBL/GenBank/DDBJ databases">
        <authorList>
            <person name="Chiriac C."/>
            <person name="Salcher M."/>
            <person name="Ghai R."/>
            <person name="Kavagutti S V."/>
        </authorList>
    </citation>
    <scope>NUCLEOTIDE SEQUENCE</scope>
</reference>
<protein>
    <submittedName>
        <fullName evidence="2">Unannotated protein</fullName>
    </submittedName>
</protein>
<evidence type="ECO:0000313" key="2">
    <source>
        <dbReference type="EMBL" id="CAB4344941.1"/>
    </source>
</evidence>
<proteinExistence type="predicted"/>
<name>A0A6J5ZQZ7_9ZZZZ</name>
<feature type="region of interest" description="Disordered" evidence="1">
    <location>
        <begin position="1"/>
        <end position="47"/>
    </location>
</feature>
<organism evidence="2">
    <name type="scientific">freshwater metagenome</name>
    <dbReference type="NCBI Taxonomy" id="449393"/>
    <lineage>
        <taxon>unclassified sequences</taxon>
        <taxon>metagenomes</taxon>
        <taxon>ecological metagenomes</taxon>
    </lineage>
</organism>
<dbReference type="PANTHER" id="PTHR39441">
    <property type="entry name" value="DUF2252 DOMAIN-CONTAINING PROTEIN"/>
    <property type="match status" value="1"/>
</dbReference>